<evidence type="ECO:0000313" key="12">
    <source>
        <dbReference type="Proteomes" id="UP000199572"/>
    </source>
</evidence>
<dbReference type="PANTHER" id="PTHR43053:SF3">
    <property type="entry name" value="ALPHA-GALACTOSIDASE C-RELATED"/>
    <property type="match status" value="1"/>
</dbReference>
<dbReference type="InterPro" id="IPR002252">
    <property type="entry name" value="Glyco_hydro_36"/>
</dbReference>
<dbReference type="Gene3D" id="2.60.40.1180">
    <property type="entry name" value="Golgi alpha-mannosidase II"/>
    <property type="match status" value="1"/>
</dbReference>
<gene>
    <name evidence="11" type="ORF">SAMN04488023_11355</name>
</gene>
<comment type="similarity">
    <text evidence="5">Belongs to the glycosyl hydrolase.</text>
</comment>
<evidence type="ECO:0000259" key="9">
    <source>
        <dbReference type="Pfam" id="PF16874"/>
    </source>
</evidence>
<dbReference type="Proteomes" id="UP000199572">
    <property type="component" value="Unassembled WGS sequence"/>
</dbReference>
<feature type="signal peptide" evidence="8">
    <location>
        <begin position="1"/>
        <end position="28"/>
    </location>
</feature>
<feature type="active site" description="Nucleophile" evidence="6">
    <location>
        <position position="480"/>
    </location>
</feature>
<accession>A0A1H9R125</accession>
<dbReference type="Gene3D" id="2.70.98.60">
    <property type="entry name" value="alpha-galactosidase from lactobacil brevis"/>
    <property type="match status" value="1"/>
</dbReference>
<dbReference type="InterPro" id="IPR017853">
    <property type="entry name" value="GH"/>
</dbReference>
<feature type="binding site" evidence="7">
    <location>
        <begin position="478"/>
        <end position="482"/>
    </location>
    <ligand>
        <name>substrate</name>
    </ligand>
</feature>
<feature type="binding site" evidence="7">
    <location>
        <position position="549"/>
    </location>
    <ligand>
        <name>substrate</name>
    </ligand>
</feature>
<comment type="catalytic activity">
    <reaction evidence="1 5">
        <text>Hydrolysis of terminal, non-reducing alpha-D-galactose residues in alpha-D-galactosides, including galactose oligosaccharides, galactomannans and galactolipids.</text>
        <dbReference type="EC" id="3.2.1.22"/>
    </reaction>
</comment>
<feature type="binding site" evidence="7">
    <location>
        <position position="527"/>
    </location>
    <ligand>
        <name>substrate</name>
    </ligand>
</feature>
<dbReference type="PANTHER" id="PTHR43053">
    <property type="entry name" value="GLYCOSIDASE FAMILY 31"/>
    <property type="match status" value="1"/>
</dbReference>
<evidence type="ECO:0000256" key="5">
    <source>
        <dbReference type="PIRNR" id="PIRNR005536"/>
    </source>
</evidence>
<evidence type="ECO:0000256" key="2">
    <source>
        <dbReference type="ARBA" id="ARBA00012755"/>
    </source>
</evidence>
<evidence type="ECO:0000256" key="7">
    <source>
        <dbReference type="PIRSR" id="PIRSR005536-2"/>
    </source>
</evidence>
<feature type="binding site" evidence="7">
    <location>
        <begin position="364"/>
        <end position="365"/>
    </location>
    <ligand>
        <name>substrate</name>
    </ligand>
</feature>
<dbReference type="InterPro" id="IPR038417">
    <property type="entry name" value="Alpga-gal_N_sf"/>
</dbReference>
<feature type="active site" description="Proton donor" evidence="6">
    <location>
        <position position="549"/>
    </location>
</feature>
<dbReference type="EMBL" id="FOGG01000013">
    <property type="protein sequence ID" value="SER65749.1"/>
    <property type="molecule type" value="Genomic_DNA"/>
</dbReference>
<dbReference type="Pfam" id="PF16874">
    <property type="entry name" value="Glyco_hydro_36C"/>
    <property type="match status" value="1"/>
</dbReference>
<dbReference type="InterPro" id="IPR013785">
    <property type="entry name" value="Aldolase_TIM"/>
</dbReference>
<keyword evidence="8" id="KW-0732">Signal</keyword>
<keyword evidence="12" id="KW-1185">Reference proteome</keyword>
<feature type="binding site" evidence="7">
    <location>
        <position position="444"/>
    </location>
    <ligand>
        <name>substrate</name>
    </ligand>
</feature>
<dbReference type="PRINTS" id="PR00743">
    <property type="entry name" value="GLHYDRLASE36"/>
</dbReference>
<feature type="domain" description="Glycosyl hydrolase family 36 C-terminal" evidence="9">
    <location>
        <begin position="644"/>
        <end position="731"/>
    </location>
</feature>
<dbReference type="PROSITE" id="PS00512">
    <property type="entry name" value="ALPHA_GALACTOSIDASE"/>
    <property type="match status" value="1"/>
</dbReference>
<dbReference type="OrthoDB" id="9758822at2"/>
<organism evidence="11 12">
    <name type="scientific">Pedobacter rhizosphaerae</name>
    <dbReference type="NCBI Taxonomy" id="390241"/>
    <lineage>
        <taxon>Bacteria</taxon>
        <taxon>Pseudomonadati</taxon>
        <taxon>Bacteroidota</taxon>
        <taxon>Sphingobacteriia</taxon>
        <taxon>Sphingobacteriales</taxon>
        <taxon>Sphingobacteriaceae</taxon>
        <taxon>Pedobacter</taxon>
    </lineage>
</organism>
<dbReference type="EC" id="3.2.1.22" evidence="2 5"/>
<dbReference type="AlphaFoldDB" id="A0A1H9R125"/>
<dbReference type="Pfam" id="PF16875">
    <property type="entry name" value="Glyco_hydro_36N"/>
    <property type="match status" value="1"/>
</dbReference>
<sequence length="736" mass="84047">MYRSVRLRKVSRATVLLVSLLFTGKLSKAQTIIPIETENQALVLKAVNGGDVTIQYFGQKLVSTKEYGLIGGTYKQTEDYTGQLNSVYTPSGSRNLLEPAISVVHSDGNNSLNLSYVSHETRKINDNTSLTKILLKDPAYNFQVELYYQSYFKENVFEQWTEIKHQEKGNVILQKFASANLHLKAKDYYLKQYHGDWALEMQPEESRITHGIKTLDSKLGTRANLFQPSVFMVSLDAPATENNGSVLYGAMEWSGNFRIDLEVDYQDNLRIIAGMNNYASPYKLKPNEAFVTPKFLYTFSNQGKGAASRQLQNWARNYQILDGKGDRLTLLNNWEATYFDFNEQVLAALLKDTKKLGVDLFLLDDGWFGNKYPRNSDRVGLGDWQENKSKLPNGISSLVKEAEGNAVKFGIWIEPEMVSPKSELYEKHPSWVIKQPKRAEHYFRNQLVLDLSNPEVQDFVFGIVDGLFTKNPSLSYIKWDCNAVIYNAYSAHLKENQAAFYIDYVKGLYRVLERIRTKYPKVPMMLCSGGGGRVDYAALKYFTEFWPSDNTDPMERIFMQWEYSYFYPAISSANHVTDWGKQPIKFRTDVAMMGKLGFDIVVSKLPEKDLLFCQEAIKNYNVLKTDIWQGDQYRLANPREGSVAAMLYLNADKASGVVFNYLVNNRYEEKSKLPIKMQGLNPNKNYKLTEINLYPGTKSTLDATQVYSGDFLTKIGYNPNVNASRTSVVLKLEEVK</sequence>
<proteinExistence type="inferred from homology"/>
<dbReference type="CDD" id="cd14791">
    <property type="entry name" value="GH36"/>
    <property type="match status" value="1"/>
</dbReference>
<evidence type="ECO:0000256" key="6">
    <source>
        <dbReference type="PIRSR" id="PIRSR005536-1"/>
    </source>
</evidence>
<evidence type="ECO:0000256" key="8">
    <source>
        <dbReference type="SAM" id="SignalP"/>
    </source>
</evidence>
<dbReference type="GO" id="GO:0004557">
    <property type="term" value="F:alpha-galactosidase activity"/>
    <property type="evidence" value="ECO:0007669"/>
    <property type="project" value="UniProtKB-UniRule"/>
</dbReference>
<dbReference type="Gene3D" id="3.20.20.70">
    <property type="entry name" value="Aldolase class I"/>
    <property type="match status" value="1"/>
</dbReference>
<feature type="binding site" evidence="7">
    <location>
        <position position="197"/>
    </location>
    <ligand>
        <name>substrate</name>
    </ligand>
</feature>
<dbReference type="FunFam" id="3.20.20.70:FF:000118">
    <property type="entry name" value="Alpha-galactosidase"/>
    <property type="match status" value="1"/>
</dbReference>
<dbReference type="STRING" id="390241.SAMN04488023_11355"/>
<keyword evidence="4 5" id="KW-0326">Glycosidase</keyword>
<keyword evidence="3 5" id="KW-0378">Hydrolase</keyword>
<dbReference type="PIRSF" id="PIRSF005536">
    <property type="entry name" value="Agal"/>
    <property type="match status" value="1"/>
</dbReference>
<dbReference type="InterPro" id="IPR031704">
    <property type="entry name" value="Glyco_hydro_36_N"/>
</dbReference>
<name>A0A1H9R125_9SPHI</name>
<dbReference type="InterPro" id="IPR050985">
    <property type="entry name" value="Alpha-glycosidase_related"/>
</dbReference>
<evidence type="ECO:0000256" key="1">
    <source>
        <dbReference type="ARBA" id="ARBA00001255"/>
    </source>
</evidence>
<evidence type="ECO:0000256" key="3">
    <source>
        <dbReference type="ARBA" id="ARBA00022801"/>
    </source>
</evidence>
<dbReference type="InterPro" id="IPR013780">
    <property type="entry name" value="Glyco_hydro_b"/>
</dbReference>
<protein>
    <recommendedName>
        <fullName evidence="2 5">Alpha-galactosidase</fullName>
        <ecNumber evidence="2 5">3.2.1.22</ecNumber>
    </recommendedName>
</protein>
<feature type="domain" description="Glycosyl hydrolase family 36 N-terminal" evidence="10">
    <location>
        <begin position="51"/>
        <end position="285"/>
    </location>
</feature>
<evidence type="ECO:0000259" key="10">
    <source>
        <dbReference type="Pfam" id="PF16875"/>
    </source>
</evidence>
<dbReference type="GO" id="GO:0016052">
    <property type="term" value="P:carbohydrate catabolic process"/>
    <property type="evidence" value="ECO:0007669"/>
    <property type="project" value="InterPro"/>
</dbReference>
<dbReference type="SUPFAM" id="SSF51445">
    <property type="entry name" value="(Trans)glycosidases"/>
    <property type="match status" value="1"/>
</dbReference>
<dbReference type="InterPro" id="IPR031705">
    <property type="entry name" value="Glyco_hydro_36_C"/>
</dbReference>
<evidence type="ECO:0000256" key="4">
    <source>
        <dbReference type="ARBA" id="ARBA00023295"/>
    </source>
</evidence>
<evidence type="ECO:0000313" key="11">
    <source>
        <dbReference type="EMBL" id="SER65749.1"/>
    </source>
</evidence>
<reference evidence="11 12" key="1">
    <citation type="submission" date="2016-10" db="EMBL/GenBank/DDBJ databases">
        <authorList>
            <person name="de Groot N.N."/>
        </authorList>
    </citation>
    <scope>NUCLEOTIDE SEQUENCE [LARGE SCALE GENOMIC DNA]</scope>
    <source>
        <strain evidence="11 12">DSM 18610</strain>
    </source>
</reference>
<dbReference type="InterPro" id="IPR000111">
    <property type="entry name" value="Glyco_hydro_27/36_CS"/>
</dbReference>
<dbReference type="Pfam" id="PF02065">
    <property type="entry name" value="Melibiase"/>
    <property type="match status" value="1"/>
</dbReference>
<dbReference type="RefSeq" id="WP_090884637.1">
    <property type="nucleotide sequence ID" value="NZ_FOGG01000013.1"/>
</dbReference>
<feature type="chain" id="PRO_5011657758" description="Alpha-galactosidase" evidence="8">
    <location>
        <begin position="29"/>
        <end position="736"/>
    </location>
</feature>